<dbReference type="Proteomes" id="UP000660729">
    <property type="component" value="Unassembled WGS sequence"/>
</dbReference>
<keyword evidence="3" id="KW-1185">Reference proteome</keyword>
<protein>
    <recommendedName>
        <fullName evidence="4">LIM-domain binding protein-domain-containing protein</fullName>
    </recommendedName>
</protein>
<feature type="compositionally biased region" description="Low complexity" evidence="1">
    <location>
        <begin position="9"/>
        <end position="28"/>
    </location>
</feature>
<accession>A0A8H6RCY8</accession>
<name>A0A8H6RCY8_9PEZI</name>
<dbReference type="OrthoDB" id="774557at2759"/>
<dbReference type="AlphaFoldDB" id="A0A8H6RCY8"/>
<feature type="region of interest" description="Disordered" evidence="1">
    <location>
        <begin position="1"/>
        <end position="47"/>
    </location>
</feature>
<feature type="compositionally biased region" description="Low complexity" evidence="1">
    <location>
        <begin position="587"/>
        <end position="598"/>
    </location>
</feature>
<feature type="compositionally biased region" description="Low complexity" evidence="1">
    <location>
        <begin position="153"/>
        <end position="173"/>
    </location>
</feature>
<dbReference type="PANTHER" id="PTHR10378">
    <property type="entry name" value="LIM DOMAIN-BINDING PROTEIN"/>
    <property type="match status" value="1"/>
</dbReference>
<sequence length="737" mass="80433">MMAAYQPTPGGMHPGMPHGHPGMAPNPGQHMGQPMQMHPGVSGAPQQAGMMGMQPSGNGMAPGGMGGQHPGAGMAMPAHMGGQSMAGGMPNSQALSHLTPQQQMAHQQAQLAAMQSNPQLAMQHHQMRLRQQQMMQQAQANGMMQPGMQMNPQLAQQMQQQQNQHAMSQQGGQAVQLTPHLQAQQMQMMQQRMQQQQQAQQQHQNQMAQQLAMQQQHSQQSNQGQPQPANPQGTPAQAAAQQMRPQSRMANPNEQAQPGQHPQQAQQAQSQQGQPQAQQGGQPQQGQQPTPQQQQAMSLQQRQQIALLQRQQAFQARQMQAAQQQQPTSQSGMFILRLLNFSTHLASFAPDAESQAANGKSITHWHNFVEKHFAPEGRLIHSFDDAGPHGKVKTFEVLRPNVARYFYTYFDSGASSLRLHTENAREVPHANGSLQVSCQHATFSVFYPNGARLEMTGSLHVLFSAGSDQIDILSFQTTGTEEIISRSQIEKVLSDFSPTMANKASPKMAKNKLPKAQQKLQEAESRLTIEHFPKTPKGTMGFTSKVQHFLEIGETMNVMSDLMHYAQDKKMRPEQALEALVAQYEAQPNGQSQPGNPQINLPPNGVPQGSTTPNMRNMQMPQNGQAFSSPSMGNMQMPMNGSPHLGNTPGTLGAPNMGMPNSHTPSPHQSNMTAPQMMPQHSQQGTNSSVASENTSPNVNNNKRRRSAVKLEGDDGGADANANRVKPSPRMAKKPKP</sequence>
<evidence type="ECO:0000256" key="1">
    <source>
        <dbReference type="SAM" id="MobiDB-lite"/>
    </source>
</evidence>
<reference evidence="2" key="1">
    <citation type="submission" date="2020-04" db="EMBL/GenBank/DDBJ databases">
        <title>Draft genome resource of the tomato pathogen Pseudocercospora fuligena.</title>
        <authorList>
            <person name="Zaccaron A."/>
        </authorList>
    </citation>
    <scope>NUCLEOTIDE SEQUENCE</scope>
    <source>
        <strain evidence="2">PF001</strain>
    </source>
</reference>
<gene>
    <name evidence="2" type="ORF">HII31_08592</name>
</gene>
<feature type="region of interest" description="Disordered" evidence="1">
    <location>
        <begin position="586"/>
        <end position="737"/>
    </location>
</feature>
<feature type="compositionally biased region" description="Low complexity" evidence="1">
    <location>
        <begin position="182"/>
        <end position="301"/>
    </location>
</feature>
<dbReference type="Pfam" id="PF01803">
    <property type="entry name" value="LIM_bind"/>
    <property type="match status" value="1"/>
</dbReference>
<evidence type="ECO:0008006" key="4">
    <source>
        <dbReference type="Google" id="ProtNLM"/>
    </source>
</evidence>
<comment type="caution">
    <text evidence="2">The sequence shown here is derived from an EMBL/GenBank/DDBJ whole genome shotgun (WGS) entry which is preliminary data.</text>
</comment>
<dbReference type="EMBL" id="JABCIY010000175">
    <property type="protein sequence ID" value="KAF7190261.1"/>
    <property type="molecule type" value="Genomic_DNA"/>
</dbReference>
<organism evidence="2 3">
    <name type="scientific">Pseudocercospora fuligena</name>
    <dbReference type="NCBI Taxonomy" id="685502"/>
    <lineage>
        <taxon>Eukaryota</taxon>
        <taxon>Fungi</taxon>
        <taxon>Dikarya</taxon>
        <taxon>Ascomycota</taxon>
        <taxon>Pezizomycotina</taxon>
        <taxon>Dothideomycetes</taxon>
        <taxon>Dothideomycetidae</taxon>
        <taxon>Mycosphaerellales</taxon>
        <taxon>Mycosphaerellaceae</taxon>
        <taxon>Pseudocercospora</taxon>
    </lineage>
</organism>
<dbReference type="InterPro" id="IPR029005">
    <property type="entry name" value="LIM-bd/SEUSS"/>
</dbReference>
<proteinExistence type="predicted"/>
<feature type="compositionally biased region" description="Polar residues" evidence="1">
    <location>
        <begin position="607"/>
        <end position="639"/>
    </location>
</feature>
<evidence type="ECO:0000313" key="2">
    <source>
        <dbReference type="EMBL" id="KAF7190261.1"/>
    </source>
</evidence>
<feature type="compositionally biased region" description="Polar residues" evidence="1">
    <location>
        <begin position="659"/>
        <end position="701"/>
    </location>
</feature>
<evidence type="ECO:0000313" key="3">
    <source>
        <dbReference type="Proteomes" id="UP000660729"/>
    </source>
</evidence>
<feature type="region of interest" description="Disordered" evidence="1">
    <location>
        <begin position="153"/>
        <end position="301"/>
    </location>
</feature>